<proteinExistence type="predicted"/>
<dbReference type="Proteomes" id="UP000286402">
    <property type="component" value="Unassembled WGS sequence"/>
</dbReference>
<dbReference type="Gene3D" id="1.25.40.10">
    <property type="entry name" value="Tetratricopeptide repeat domain"/>
    <property type="match status" value="1"/>
</dbReference>
<sequence>MMKSLAKKRPLLTVSLVELRKCYQVLIINLFILLAVLLSNNASAQVDLNNLRNNWIQVDVTRLDGSKILAVPHVKDVFQSLKIDDNKLYFNSSPVSPRKAFEIPYKLLGHTIITSEFAGYEIQMLSKDSLIYSEKFKDQDDPEKLKKFTFVRSGLLDESFNRRYADSLEIRANKFFTPRLKSSIELPIMKRIKSDNNLYTTNFLGEITIYPKKKLVTTEFKEKPHSNQELMNSIRSVIDKSFADWELEGFKKYDAIRIPFAFNSEISKTYEGINIFFFCEDKKKIKSYFGIPPQQQREENRLFDEGIQAYQQKEYDVAINLFKKCFDLSKINVDALYNMVAIYNETGQTEKAIEILNQLIELGQVRAQKFLRENIANSSLESHSVEQRPIK</sequence>
<dbReference type="Pfam" id="PF14559">
    <property type="entry name" value="TPR_19"/>
    <property type="match status" value="1"/>
</dbReference>
<reference evidence="1 2" key="1">
    <citation type="submission" date="2016-07" db="EMBL/GenBank/DDBJ databases">
        <title>Genome analysis of Sphingobacterium siyangense T12B17.</title>
        <authorList>
            <person name="Xu D."/>
            <person name="Su Y."/>
            <person name="Zheng S."/>
        </authorList>
    </citation>
    <scope>NUCLEOTIDE SEQUENCE [LARGE SCALE GENOMIC DNA]</scope>
    <source>
        <strain evidence="1 2">T12B17</strain>
    </source>
</reference>
<dbReference type="SUPFAM" id="SSF48452">
    <property type="entry name" value="TPR-like"/>
    <property type="match status" value="1"/>
</dbReference>
<keyword evidence="2" id="KW-1185">Reference proteome</keyword>
<protein>
    <submittedName>
        <fullName evidence="1">Uncharacterized protein</fullName>
    </submittedName>
</protein>
<dbReference type="RefSeq" id="WP_120334515.1">
    <property type="nucleotide sequence ID" value="NZ_CP070350.1"/>
</dbReference>
<accession>A0A420FP37</accession>
<dbReference type="AlphaFoldDB" id="A0A420FP37"/>
<comment type="caution">
    <text evidence="1">The sequence shown here is derived from an EMBL/GenBank/DDBJ whole genome shotgun (WGS) entry which is preliminary data.</text>
</comment>
<dbReference type="InterPro" id="IPR011990">
    <property type="entry name" value="TPR-like_helical_dom_sf"/>
</dbReference>
<evidence type="ECO:0000313" key="2">
    <source>
        <dbReference type="Proteomes" id="UP000286402"/>
    </source>
</evidence>
<dbReference type="EMBL" id="MCAQ01000023">
    <property type="protein sequence ID" value="RKF34718.1"/>
    <property type="molecule type" value="Genomic_DNA"/>
</dbReference>
<evidence type="ECO:0000313" key="1">
    <source>
        <dbReference type="EMBL" id="RKF34718.1"/>
    </source>
</evidence>
<name>A0A420FP37_9SPHI</name>
<organism evidence="1 2">
    <name type="scientific">Sphingobacterium siyangense</name>
    <dbReference type="NCBI Taxonomy" id="459529"/>
    <lineage>
        <taxon>Bacteria</taxon>
        <taxon>Pseudomonadati</taxon>
        <taxon>Bacteroidota</taxon>
        <taxon>Sphingobacteriia</taxon>
        <taxon>Sphingobacteriales</taxon>
        <taxon>Sphingobacteriaceae</taxon>
        <taxon>Sphingobacterium</taxon>
    </lineage>
</organism>
<gene>
    <name evidence="1" type="ORF">BCY89_07055</name>
</gene>